<gene>
    <name evidence="1" type="ORF">SAMN05444320_105308</name>
</gene>
<proteinExistence type="predicted"/>
<accession>A0A1M5F7L0</accession>
<sequence>MTGKRGAESLLIPGVATASTDSELCAHWLAVVHQVARETESRVLGQPTAPGPARNYYEIRVQLGDSDVIRLLLNVPTALVAAADDRAPGELATAFRPVPRGDLFRHAGLRVAEPSELERPLTHSQTRALSPAERQDIAYHRPDRVGDVVFNWFD</sequence>
<keyword evidence="2" id="KW-1185">Reference proteome</keyword>
<protein>
    <submittedName>
        <fullName evidence="1">Uncharacterized protein</fullName>
    </submittedName>
</protein>
<dbReference type="Proteomes" id="UP000184501">
    <property type="component" value="Unassembled WGS sequence"/>
</dbReference>
<dbReference type="OrthoDB" id="6313019at2"/>
<dbReference type="RefSeq" id="WP_073484416.1">
    <property type="nucleotide sequence ID" value="NZ_FQVN01000005.1"/>
</dbReference>
<organism evidence="1 2">
    <name type="scientific">Streptoalloteichus hindustanus</name>
    <dbReference type="NCBI Taxonomy" id="2017"/>
    <lineage>
        <taxon>Bacteria</taxon>
        <taxon>Bacillati</taxon>
        <taxon>Actinomycetota</taxon>
        <taxon>Actinomycetes</taxon>
        <taxon>Pseudonocardiales</taxon>
        <taxon>Pseudonocardiaceae</taxon>
        <taxon>Streptoalloteichus</taxon>
    </lineage>
</organism>
<dbReference type="AlphaFoldDB" id="A0A1M5F7L0"/>
<name>A0A1M5F7L0_STRHI</name>
<evidence type="ECO:0000313" key="1">
    <source>
        <dbReference type="EMBL" id="SHF87487.1"/>
    </source>
</evidence>
<dbReference type="EMBL" id="FQVN01000005">
    <property type="protein sequence ID" value="SHF87487.1"/>
    <property type="molecule type" value="Genomic_DNA"/>
</dbReference>
<reference evidence="1 2" key="1">
    <citation type="submission" date="2016-11" db="EMBL/GenBank/DDBJ databases">
        <authorList>
            <person name="Jaros S."/>
            <person name="Januszkiewicz K."/>
            <person name="Wedrychowicz H."/>
        </authorList>
    </citation>
    <scope>NUCLEOTIDE SEQUENCE [LARGE SCALE GENOMIC DNA]</scope>
    <source>
        <strain evidence="1 2">DSM 44523</strain>
    </source>
</reference>
<evidence type="ECO:0000313" key="2">
    <source>
        <dbReference type="Proteomes" id="UP000184501"/>
    </source>
</evidence>